<organism evidence="3 4">
    <name type="scientific">Penicillium arizonense</name>
    <dbReference type="NCBI Taxonomy" id="1835702"/>
    <lineage>
        <taxon>Eukaryota</taxon>
        <taxon>Fungi</taxon>
        <taxon>Dikarya</taxon>
        <taxon>Ascomycota</taxon>
        <taxon>Pezizomycotina</taxon>
        <taxon>Eurotiomycetes</taxon>
        <taxon>Eurotiomycetidae</taxon>
        <taxon>Eurotiales</taxon>
        <taxon>Aspergillaceae</taxon>
        <taxon>Penicillium</taxon>
    </lineage>
</organism>
<name>A0A1F5LPI8_PENAI</name>
<dbReference type="SUPFAM" id="SSF53474">
    <property type="entry name" value="alpha/beta-Hydrolases"/>
    <property type="match status" value="1"/>
</dbReference>
<protein>
    <recommendedName>
        <fullName evidence="2">Alpha/beta hydrolase fold-3 domain-containing protein</fullName>
    </recommendedName>
</protein>
<accession>A0A1F5LPI8</accession>
<keyword evidence="1" id="KW-0378">Hydrolase</keyword>
<dbReference type="GO" id="GO:0017000">
    <property type="term" value="P:antibiotic biosynthetic process"/>
    <property type="evidence" value="ECO:0007669"/>
    <property type="project" value="UniProtKB-ARBA"/>
</dbReference>
<dbReference type="PANTHER" id="PTHR48081">
    <property type="entry name" value="AB HYDROLASE SUPERFAMILY PROTEIN C4A8.06C"/>
    <property type="match status" value="1"/>
</dbReference>
<dbReference type="EMBL" id="LXJU01000005">
    <property type="protein sequence ID" value="OGE55132.1"/>
    <property type="molecule type" value="Genomic_DNA"/>
</dbReference>
<evidence type="ECO:0000256" key="1">
    <source>
        <dbReference type="ARBA" id="ARBA00022801"/>
    </source>
</evidence>
<reference evidence="3 4" key="1">
    <citation type="journal article" date="2016" name="Sci. Rep.">
        <title>Penicillium arizonense, a new, genome sequenced fungal species, reveals a high chemical diversity in secreted metabolites.</title>
        <authorList>
            <person name="Grijseels S."/>
            <person name="Nielsen J.C."/>
            <person name="Randelovic M."/>
            <person name="Nielsen J."/>
            <person name="Nielsen K.F."/>
            <person name="Workman M."/>
            <person name="Frisvad J.C."/>
        </authorList>
    </citation>
    <scope>NUCLEOTIDE SEQUENCE [LARGE SCALE GENOMIC DNA]</scope>
    <source>
        <strain evidence="3 4">CBS 141311</strain>
    </source>
</reference>
<dbReference type="InterPro" id="IPR013094">
    <property type="entry name" value="AB_hydrolase_3"/>
</dbReference>
<evidence type="ECO:0000259" key="2">
    <source>
        <dbReference type="Pfam" id="PF07859"/>
    </source>
</evidence>
<feature type="domain" description="Alpha/beta hydrolase fold-3" evidence="2">
    <location>
        <begin position="98"/>
        <end position="242"/>
    </location>
</feature>
<keyword evidence="4" id="KW-1185">Reference proteome</keyword>
<dbReference type="OrthoDB" id="408631at2759"/>
<dbReference type="Proteomes" id="UP000177622">
    <property type="component" value="Unassembled WGS sequence"/>
</dbReference>
<dbReference type="GO" id="GO:0072330">
    <property type="term" value="P:monocarboxylic acid biosynthetic process"/>
    <property type="evidence" value="ECO:0007669"/>
    <property type="project" value="UniProtKB-ARBA"/>
</dbReference>
<dbReference type="Pfam" id="PF07859">
    <property type="entry name" value="Abhydrolase_3"/>
    <property type="match status" value="2"/>
</dbReference>
<dbReference type="InterPro" id="IPR050300">
    <property type="entry name" value="GDXG_lipolytic_enzyme"/>
</dbReference>
<dbReference type="PANTHER" id="PTHR48081:SF8">
    <property type="entry name" value="ALPHA_BETA HYDROLASE FOLD-3 DOMAIN-CONTAINING PROTEIN-RELATED"/>
    <property type="match status" value="1"/>
</dbReference>
<dbReference type="STRING" id="1835702.A0A1F5LPI8"/>
<dbReference type="RefSeq" id="XP_022490562.1">
    <property type="nucleotide sequence ID" value="XM_022629733.1"/>
</dbReference>
<dbReference type="GO" id="GO:0016787">
    <property type="term" value="F:hydrolase activity"/>
    <property type="evidence" value="ECO:0007669"/>
    <property type="project" value="UniProtKB-KW"/>
</dbReference>
<evidence type="ECO:0000313" key="4">
    <source>
        <dbReference type="Proteomes" id="UP000177622"/>
    </source>
</evidence>
<comment type="caution">
    <text evidence="3">The sequence shown here is derived from an EMBL/GenBank/DDBJ whole genome shotgun (WGS) entry which is preliminary data.</text>
</comment>
<sequence>MDTSLYAGNGDLCVINPDFAPLVPKLKEAFEQLWTPNDVEQLRKNFEGSRANMPFVPTHGYEISHRMIPVSDSSEINIRIYTPTNSSVTKCVVKPLLFIAHGGGWVVGGHESEGALSRLICVRNQVVVTSVEYRRAPEHPFPTPLNDVFDAYKWTLAHATELEIDPARVILAGTSAGGSLIAGLSLLLKREQGGLDGIIGQLLNIPAVCHPKYFPHEKHTLESYRQNYTAPTTNSAHMHWYWVIQVAGMDPLRDEGLAYAAELKNAGVPVEVAVHPGLPHGFVFAVDKEFTARYFHKMVSWVGTRLMQKL</sequence>
<evidence type="ECO:0000313" key="3">
    <source>
        <dbReference type="EMBL" id="OGE55132.1"/>
    </source>
</evidence>
<gene>
    <name evidence="3" type="ORF">PENARI_c005G05075</name>
</gene>
<dbReference type="InterPro" id="IPR029058">
    <property type="entry name" value="AB_hydrolase_fold"/>
</dbReference>
<dbReference type="Gene3D" id="3.40.50.1820">
    <property type="entry name" value="alpha/beta hydrolase"/>
    <property type="match status" value="1"/>
</dbReference>
<dbReference type="GeneID" id="34574467"/>
<dbReference type="AlphaFoldDB" id="A0A1F5LPI8"/>
<proteinExistence type="predicted"/>
<feature type="domain" description="Alpha/beta hydrolase fold-3" evidence="2">
    <location>
        <begin position="244"/>
        <end position="283"/>
    </location>
</feature>